<keyword evidence="1" id="KW-1133">Transmembrane helix</keyword>
<accession>A0A1M5CG08</accession>
<sequence length="368" mass="39474">MPSPDAVRIADQLRRQQTWAAIVITLAVLFALQFPTVLAHRHHYRPVEGQFLALAVFAATTGWVAVTTWRGRSPGRWRWPLVAVTLAASVIATATVAPDQYLGIPHWSYGTVGWPLTVLVVDRGVGVLAGLLVVHFAVSAVQVAAVGEVAVTLGGALQQSLITSVFQLAVGYGATLLDRIAGTAASAARKEEELRTAEAVREQVHADRKKRYATLARTTMPLLDGLASGALDPADREVRRACAVEGARMRRLFAENAEVDDPLTHELEACVDLAERRGISVQFLTYGERGPVPTATRRLLTEPAVVALASAETAARVTVVGMGDSVTVSVVADVPEDVIPAVRTSEINTSIVCEDGRVWVKTTWTPAR</sequence>
<proteinExistence type="predicted"/>
<feature type="transmembrane region" description="Helical" evidence="1">
    <location>
        <begin position="18"/>
        <end position="39"/>
    </location>
</feature>
<evidence type="ECO:0000313" key="2">
    <source>
        <dbReference type="EMBL" id="SHF53606.1"/>
    </source>
</evidence>
<dbReference type="STRING" id="2017.SAMN05444320_1049"/>
<keyword evidence="3" id="KW-1185">Reference proteome</keyword>
<organism evidence="2 3">
    <name type="scientific">Streptoalloteichus hindustanus</name>
    <dbReference type="NCBI Taxonomy" id="2017"/>
    <lineage>
        <taxon>Bacteria</taxon>
        <taxon>Bacillati</taxon>
        <taxon>Actinomycetota</taxon>
        <taxon>Actinomycetes</taxon>
        <taxon>Pseudonocardiales</taxon>
        <taxon>Pseudonocardiaceae</taxon>
        <taxon>Streptoalloteichus</taxon>
    </lineage>
</organism>
<evidence type="ECO:0000256" key="1">
    <source>
        <dbReference type="SAM" id="Phobius"/>
    </source>
</evidence>
<feature type="transmembrane region" description="Helical" evidence="1">
    <location>
        <begin position="81"/>
        <end position="104"/>
    </location>
</feature>
<feature type="transmembrane region" description="Helical" evidence="1">
    <location>
        <begin position="51"/>
        <end position="69"/>
    </location>
</feature>
<reference evidence="2 3" key="1">
    <citation type="submission" date="2016-11" db="EMBL/GenBank/DDBJ databases">
        <authorList>
            <person name="Jaros S."/>
            <person name="Januszkiewicz K."/>
            <person name="Wedrychowicz H."/>
        </authorList>
    </citation>
    <scope>NUCLEOTIDE SEQUENCE [LARGE SCALE GENOMIC DNA]</scope>
    <source>
        <strain evidence="2 3">DSM 44523</strain>
    </source>
</reference>
<dbReference type="AlphaFoldDB" id="A0A1M5CG08"/>
<name>A0A1M5CG08_STRHI</name>
<keyword evidence="1" id="KW-0472">Membrane</keyword>
<dbReference type="OrthoDB" id="5125370at2"/>
<gene>
    <name evidence="2" type="ORF">SAMN05444320_1049</name>
</gene>
<dbReference type="EMBL" id="FQVN01000004">
    <property type="protein sequence ID" value="SHF53606.1"/>
    <property type="molecule type" value="Genomic_DNA"/>
</dbReference>
<keyword evidence="1" id="KW-0812">Transmembrane</keyword>
<dbReference type="Proteomes" id="UP000184501">
    <property type="component" value="Unassembled WGS sequence"/>
</dbReference>
<protein>
    <recommendedName>
        <fullName evidence="4">NanT5</fullName>
    </recommendedName>
</protein>
<evidence type="ECO:0008006" key="4">
    <source>
        <dbReference type="Google" id="ProtNLM"/>
    </source>
</evidence>
<dbReference type="RefSeq" id="WP_073482804.1">
    <property type="nucleotide sequence ID" value="NZ_FQVN01000004.1"/>
</dbReference>
<evidence type="ECO:0000313" key="3">
    <source>
        <dbReference type="Proteomes" id="UP000184501"/>
    </source>
</evidence>